<sequence length="94" mass="10739">GEIQEGKPGVAKIFLKTGIPILPTGIKGTFEIFPPKGKLKIKRIIKINIGKPLFFKEELERAKKLEENSEEYQQILQKITNKTMEEINNLFAEL</sequence>
<reference evidence="2" key="1">
    <citation type="journal article" date="2014" name="Front. Microbiol.">
        <title>High frequency of phylogenetically diverse reductive dehalogenase-homologous genes in deep subseafloor sedimentary metagenomes.</title>
        <authorList>
            <person name="Kawai M."/>
            <person name="Futagami T."/>
            <person name="Toyoda A."/>
            <person name="Takaki Y."/>
            <person name="Nishi S."/>
            <person name="Hori S."/>
            <person name="Arai W."/>
            <person name="Tsubouchi T."/>
            <person name="Morono Y."/>
            <person name="Uchiyama I."/>
            <person name="Ito T."/>
            <person name="Fujiyama A."/>
            <person name="Inagaki F."/>
            <person name="Takami H."/>
        </authorList>
    </citation>
    <scope>NUCLEOTIDE SEQUENCE</scope>
    <source>
        <strain evidence="2">Expedition CK06-06</strain>
    </source>
</reference>
<dbReference type="EMBL" id="BARV01009663">
    <property type="protein sequence ID" value="GAI03103.1"/>
    <property type="molecule type" value="Genomic_DNA"/>
</dbReference>
<keyword evidence="1" id="KW-0175">Coiled coil</keyword>
<proteinExistence type="predicted"/>
<comment type="caution">
    <text evidence="2">The sequence shown here is derived from an EMBL/GenBank/DDBJ whole genome shotgun (WGS) entry which is preliminary data.</text>
</comment>
<feature type="non-terminal residue" evidence="2">
    <location>
        <position position="1"/>
    </location>
</feature>
<evidence type="ECO:0000256" key="1">
    <source>
        <dbReference type="SAM" id="Coils"/>
    </source>
</evidence>
<protein>
    <recommendedName>
        <fullName evidence="3">Phospholipid/glycerol acyltransferase domain-containing protein</fullName>
    </recommendedName>
</protein>
<evidence type="ECO:0008006" key="3">
    <source>
        <dbReference type="Google" id="ProtNLM"/>
    </source>
</evidence>
<dbReference type="AlphaFoldDB" id="X1K919"/>
<gene>
    <name evidence="2" type="ORF">S06H3_18983</name>
</gene>
<organism evidence="2">
    <name type="scientific">marine sediment metagenome</name>
    <dbReference type="NCBI Taxonomy" id="412755"/>
    <lineage>
        <taxon>unclassified sequences</taxon>
        <taxon>metagenomes</taxon>
        <taxon>ecological metagenomes</taxon>
    </lineage>
</organism>
<feature type="coiled-coil region" evidence="1">
    <location>
        <begin position="55"/>
        <end position="82"/>
    </location>
</feature>
<accession>X1K919</accession>
<evidence type="ECO:0000313" key="2">
    <source>
        <dbReference type="EMBL" id="GAI03103.1"/>
    </source>
</evidence>
<dbReference type="SUPFAM" id="SSF69593">
    <property type="entry name" value="Glycerol-3-phosphate (1)-acyltransferase"/>
    <property type="match status" value="1"/>
</dbReference>
<name>X1K919_9ZZZZ</name>